<dbReference type="Proteomes" id="UP000034883">
    <property type="component" value="Chromosome"/>
</dbReference>
<gene>
    <name evidence="1" type="ORF">DB32_001280</name>
</gene>
<keyword evidence="2" id="KW-1185">Reference proteome</keyword>
<sequence length="159" mass="17563">MNDVNFEVLEKGFGIALWRNVVIQMSLSDPNEARMRATRQAGRKLMTQTRGPIGAVIVVGPKCPVPDAVAREHAVGFLSDMRERARGVCLVFEGDGFLAAASRLAMVGMISAARFPFEYKIARYDSEADVFLRQHLDAWSAGELVSAINRLRVRIPVDS</sequence>
<protein>
    <submittedName>
        <fullName evidence="1">Uncharacterized protein</fullName>
    </submittedName>
</protein>
<dbReference type="STRING" id="927083.DB32_001280"/>
<evidence type="ECO:0000313" key="2">
    <source>
        <dbReference type="Proteomes" id="UP000034883"/>
    </source>
</evidence>
<name>A0A0F6W074_9BACT</name>
<dbReference type="EMBL" id="CP011125">
    <property type="protein sequence ID" value="AKF04131.1"/>
    <property type="molecule type" value="Genomic_DNA"/>
</dbReference>
<organism evidence="1 2">
    <name type="scientific">Sandaracinus amylolyticus</name>
    <dbReference type="NCBI Taxonomy" id="927083"/>
    <lineage>
        <taxon>Bacteria</taxon>
        <taxon>Pseudomonadati</taxon>
        <taxon>Myxococcota</taxon>
        <taxon>Polyangia</taxon>
        <taxon>Polyangiales</taxon>
        <taxon>Sandaracinaceae</taxon>
        <taxon>Sandaracinus</taxon>
    </lineage>
</organism>
<evidence type="ECO:0000313" key="1">
    <source>
        <dbReference type="EMBL" id="AKF04131.1"/>
    </source>
</evidence>
<dbReference type="AlphaFoldDB" id="A0A0F6W074"/>
<dbReference type="KEGG" id="samy:DB32_001280"/>
<accession>A0A0F6W074</accession>
<dbReference type="RefSeq" id="WP_053231508.1">
    <property type="nucleotide sequence ID" value="NZ_CP011125.1"/>
</dbReference>
<proteinExistence type="predicted"/>
<reference evidence="1 2" key="1">
    <citation type="submission" date="2015-03" db="EMBL/GenBank/DDBJ databases">
        <title>Genome assembly of Sandaracinus amylolyticus DSM 53668.</title>
        <authorList>
            <person name="Sharma G."/>
            <person name="Subramanian S."/>
        </authorList>
    </citation>
    <scope>NUCLEOTIDE SEQUENCE [LARGE SCALE GENOMIC DNA]</scope>
    <source>
        <strain evidence="1 2">DSM 53668</strain>
    </source>
</reference>